<feature type="compositionally biased region" description="Low complexity" evidence="1">
    <location>
        <begin position="315"/>
        <end position="332"/>
    </location>
</feature>
<dbReference type="AlphaFoldDB" id="A0A016X3A1"/>
<gene>
    <name evidence="3" type="primary">Acey_s0411.g961</name>
    <name evidence="3" type="ORF">Y032_0411g961</name>
</gene>
<keyword evidence="2" id="KW-0812">Transmembrane</keyword>
<feature type="transmembrane region" description="Helical" evidence="2">
    <location>
        <begin position="244"/>
        <end position="268"/>
    </location>
</feature>
<reference evidence="4" key="1">
    <citation type="journal article" date="2015" name="Nat. Genet.">
        <title>The genome and transcriptome of the zoonotic hookworm Ancylostoma ceylanicum identify infection-specific gene families.</title>
        <authorList>
            <person name="Schwarz E.M."/>
            <person name="Hu Y."/>
            <person name="Antoshechkin I."/>
            <person name="Miller M.M."/>
            <person name="Sternberg P.W."/>
            <person name="Aroian R.V."/>
        </authorList>
    </citation>
    <scope>NUCLEOTIDE SEQUENCE</scope>
    <source>
        <strain evidence="4">HY135</strain>
    </source>
</reference>
<organism evidence="3 4">
    <name type="scientific">Ancylostoma ceylanicum</name>
    <dbReference type="NCBI Taxonomy" id="53326"/>
    <lineage>
        <taxon>Eukaryota</taxon>
        <taxon>Metazoa</taxon>
        <taxon>Ecdysozoa</taxon>
        <taxon>Nematoda</taxon>
        <taxon>Chromadorea</taxon>
        <taxon>Rhabditida</taxon>
        <taxon>Rhabditina</taxon>
        <taxon>Rhabditomorpha</taxon>
        <taxon>Strongyloidea</taxon>
        <taxon>Ancylostomatidae</taxon>
        <taxon>Ancylostomatinae</taxon>
        <taxon>Ancylostoma</taxon>
    </lineage>
</organism>
<evidence type="ECO:0000313" key="3">
    <source>
        <dbReference type="EMBL" id="EYC46007.1"/>
    </source>
</evidence>
<feature type="compositionally biased region" description="Basic residues" evidence="1">
    <location>
        <begin position="370"/>
        <end position="430"/>
    </location>
</feature>
<feature type="compositionally biased region" description="Acidic residues" evidence="1">
    <location>
        <begin position="227"/>
        <end position="239"/>
    </location>
</feature>
<dbReference type="OrthoDB" id="10570015at2759"/>
<name>A0A016X3A1_9BILA</name>
<feature type="region of interest" description="Disordered" evidence="1">
    <location>
        <begin position="211"/>
        <end position="239"/>
    </location>
</feature>
<feature type="compositionally biased region" description="Gly residues" evidence="1">
    <location>
        <begin position="290"/>
        <end position="307"/>
    </location>
</feature>
<evidence type="ECO:0000256" key="1">
    <source>
        <dbReference type="SAM" id="MobiDB-lite"/>
    </source>
</evidence>
<accession>A0A016X3A1</accession>
<comment type="caution">
    <text evidence="3">The sequence shown here is derived from an EMBL/GenBank/DDBJ whole genome shotgun (WGS) entry which is preliminary data.</text>
</comment>
<proteinExistence type="predicted"/>
<dbReference type="EMBL" id="JARK01000011">
    <property type="protein sequence ID" value="EYC46007.1"/>
    <property type="molecule type" value="Genomic_DNA"/>
</dbReference>
<feature type="region of interest" description="Disordered" evidence="1">
    <location>
        <begin position="277"/>
        <end position="430"/>
    </location>
</feature>
<keyword evidence="4" id="KW-1185">Reference proteome</keyword>
<dbReference type="Proteomes" id="UP000024635">
    <property type="component" value="Unassembled WGS sequence"/>
</dbReference>
<protein>
    <submittedName>
        <fullName evidence="3">Uncharacterized protein</fullName>
    </submittedName>
</protein>
<keyword evidence="2" id="KW-0472">Membrane</keyword>
<keyword evidence="2" id="KW-1133">Transmembrane helix</keyword>
<evidence type="ECO:0000313" key="4">
    <source>
        <dbReference type="Proteomes" id="UP000024635"/>
    </source>
</evidence>
<sequence length="430" mass="46172">MIVIKGYEEREIETPVSHIFTGKLQLKEIRTPRMWLAILLLVPRIKCEKRIRCAEGVFRKPFTEQVLELKTHETTRSPASGAHVCSLTFVYHRGYCSEKNASSVERISAGFSLLPKKLQYMGSFCVVSDQTTICFCPDSCNTHAASMVSAMENSNEREYGVVYHRYYHHFVPASETRTSEILSCLTNEFKSDTAQNNARLYVNTVAKRPKRIGKRATDDAGGKQDGGGEDETSNGDAGGDEDEWLLLAVVGAGGAGPLIMLLVAYCIFTSMEKKRRQQEGDVGADEPGEGGEGAPGEGESQDGGGTPGASDKAPEAPGKAPEAPGKTPAAADEAPEPPYDAAGEPESDGPAEEAPPAPEPAPAKDEKPAKKPAKSAPKKKLPLKKLKISKPKAAKHKGTPKKSGRPARKAAKPTPKRKAAPGKGGRGKRR</sequence>
<evidence type="ECO:0000256" key="2">
    <source>
        <dbReference type="SAM" id="Phobius"/>
    </source>
</evidence>